<accession>A0A6G1SCA5</accession>
<keyword evidence="7" id="KW-0146">Chitin degradation</keyword>
<dbReference type="Gene3D" id="2.170.140.10">
    <property type="entry name" value="Chitin binding domain"/>
    <property type="match status" value="1"/>
</dbReference>
<dbReference type="InterPro" id="IPR001223">
    <property type="entry name" value="Glyco_hydro18_cat"/>
</dbReference>
<dbReference type="PROSITE" id="PS01095">
    <property type="entry name" value="GH18_1"/>
    <property type="match status" value="1"/>
</dbReference>
<dbReference type="GO" id="GO:0008843">
    <property type="term" value="F:endochitinase activity"/>
    <property type="evidence" value="ECO:0007669"/>
    <property type="project" value="UniProtKB-EC"/>
</dbReference>
<dbReference type="SUPFAM" id="SSF51445">
    <property type="entry name" value="(Trans)glycosidases"/>
    <property type="match status" value="1"/>
</dbReference>
<feature type="region of interest" description="Disordered" evidence="13">
    <location>
        <begin position="709"/>
        <end position="772"/>
    </location>
</feature>
<comment type="similarity">
    <text evidence="2">Belongs to the glycosyl hydrolase 18 family. Chitinase class II subfamily.</text>
</comment>
<feature type="compositionally biased region" description="Low complexity" evidence="13">
    <location>
        <begin position="468"/>
        <end position="519"/>
    </location>
</feature>
<dbReference type="GO" id="GO:0005576">
    <property type="term" value="C:extracellular region"/>
    <property type="evidence" value="ECO:0007669"/>
    <property type="project" value="InterPro"/>
</dbReference>
<keyword evidence="11" id="KW-0624">Polysaccharide degradation</keyword>
<sequence>MDFITRAIRAGFAYFVALTLAIFITSSIQTINGQQVTEPKLVCYYTNWAKDRPDPWSYRVDDVPRNKCTHIMYSFAGIDAKTYKMRSLGPPSGDGSYEDFLRLRELSPKSKLVLSVGGWGEGGQKYSDMVATSQGRQAFISSVIETMEQYIDFDGFDLDWEYPGATDRQGKFADKENFLKLVQELRKRFDEYASSGQAYANSSSSSSSQSSSTSLANAANKNNYKHGRPLELSMAVPVAKFRLQEGYEVYELCQLMDFINLMTYDLRGNWAGFADVHTPLYRRPGLDEWAYEKLNVNDGSALWHSLGCPKHKLVVGMAFYGRTYTLGSPDNNGLHAPVKKWDTNGGLPGRYTNESGFMAYFEYCQDEETWTKKYDQVGECPYAFKGNQWIGYEDAKSLSVKMNWLKQQAYGGAMIWALDLDDYRGVCGEKNALFETLASQLEGYKVVVPPASQLTTTKAPNPWWPPQSSTTSARPSPSATSRRPTSSWTSSSTRLTSAATWSSTTPRPTSSASSIATTRFTEPTTASPSTRAPMKTTTTTTTTTAKPTRQSSGRRPASSTRKPSVGGGSDTNSAATCSPDSTGQSLSSFRPHPTDSTLYLWCVNGKELTLACPPGAEWSDEMKQCVGRDTMVERTMPQGGATLDGTENGANGDEANLLEDENGEGERDPGSSAYSDARDNIDIDVGLQARPYGSYQTDPMLGALHEANERPQGEHDGRRAGPEFVAPIEGDGPIEGSSPLSSRPFRQPKRLDFDRPLESPPPLARLPGANTNNHQRLTNAMYWQHRPGPPYPSMSQHAYLAQPGAGQPWPSFGMSLIHNEFPRYGRHEQYG</sequence>
<evidence type="ECO:0000256" key="4">
    <source>
        <dbReference type="ARBA" id="ARBA00022669"/>
    </source>
</evidence>
<dbReference type="EC" id="3.2.1.14" evidence="3"/>
<feature type="compositionally biased region" description="Basic and acidic residues" evidence="13">
    <location>
        <begin position="709"/>
        <end position="721"/>
    </location>
</feature>
<feature type="compositionally biased region" description="Polar residues" evidence="13">
    <location>
        <begin position="570"/>
        <end position="588"/>
    </location>
</feature>
<dbReference type="EMBL" id="GGYP01003363">
    <property type="protein sequence ID" value="MDE48134.1"/>
    <property type="molecule type" value="Transcribed_RNA"/>
</dbReference>
<dbReference type="PANTHER" id="PTHR11177:SF144">
    <property type="entry name" value="CHITINASE 5"/>
    <property type="match status" value="1"/>
</dbReference>
<dbReference type="PROSITE" id="PS50940">
    <property type="entry name" value="CHIT_BIND_II"/>
    <property type="match status" value="1"/>
</dbReference>
<gene>
    <name evidence="17" type="primary">CHIT</name>
    <name evidence="17" type="ORF">g.16250</name>
</gene>
<evidence type="ECO:0000256" key="11">
    <source>
        <dbReference type="ARBA" id="ARBA00023326"/>
    </source>
</evidence>
<feature type="compositionally biased region" description="Polar residues" evidence="13">
    <location>
        <begin position="545"/>
        <end position="562"/>
    </location>
</feature>
<dbReference type="SMART" id="SM00636">
    <property type="entry name" value="Glyco_18"/>
    <property type="match status" value="1"/>
</dbReference>
<proteinExistence type="inferred from homology"/>
<keyword evidence="10 12" id="KW-0326">Glycosidase</keyword>
<comment type="catalytic activity">
    <reaction evidence="1">
        <text>Random endo-hydrolysis of N-acetyl-beta-D-glucosaminide (1-&gt;4)-beta-linkages in chitin and chitodextrins.</text>
        <dbReference type="EC" id="3.2.1.14"/>
    </reaction>
</comment>
<evidence type="ECO:0000256" key="2">
    <source>
        <dbReference type="ARBA" id="ARBA00009121"/>
    </source>
</evidence>
<evidence type="ECO:0000259" key="16">
    <source>
        <dbReference type="PROSITE" id="PS51910"/>
    </source>
</evidence>
<feature type="region of interest" description="Disordered" evidence="13">
    <location>
        <begin position="636"/>
        <end position="678"/>
    </location>
</feature>
<dbReference type="GO" id="GO:0008061">
    <property type="term" value="F:chitin binding"/>
    <property type="evidence" value="ECO:0007669"/>
    <property type="project" value="UniProtKB-KW"/>
</dbReference>
<feature type="domain" description="GH18" evidence="16">
    <location>
        <begin position="39"/>
        <end position="444"/>
    </location>
</feature>
<keyword evidence="8" id="KW-1015">Disulfide bond</keyword>
<dbReference type="SMART" id="SM00494">
    <property type="entry name" value="ChtBD2"/>
    <property type="match status" value="1"/>
</dbReference>
<dbReference type="PANTHER" id="PTHR11177">
    <property type="entry name" value="CHITINASE"/>
    <property type="match status" value="1"/>
</dbReference>
<dbReference type="SUPFAM" id="SSF54556">
    <property type="entry name" value="Chitinase insertion domain"/>
    <property type="match status" value="1"/>
</dbReference>
<feature type="transmembrane region" description="Helical" evidence="14">
    <location>
        <begin position="12"/>
        <end position="31"/>
    </location>
</feature>
<evidence type="ECO:0000256" key="3">
    <source>
        <dbReference type="ARBA" id="ARBA00012729"/>
    </source>
</evidence>
<keyword evidence="5" id="KW-0732">Signal</keyword>
<dbReference type="InterPro" id="IPR017853">
    <property type="entry name" value="GH"/>
</dbReference>
<dbReference type="SUPFAM" id="SSF57625">
    <property type="entry name" value="Invertebrate chitin-binding proteins"/>
    <property type="match status" value="1"/>
</dbReference>
<keyword evidence="14" id="KW-0472">Membrane</keyword>
<keyword evidence="14" id="KW-0812">Transmembrane</keyword>
<evidence type="ECO:0000256" key="8">
    <source>
        <dbReference type="ARBA" id="ARBA00023157"/>
    </source>
</evidence>
<evidence type="ECO:0000256" key="9">
    <source>
        <dbReference type="ARBA" id="ARBA00023277"/>
    </source>
</evidence>
<evidence type="ECO:0000256" key="7">
    <source>
        <dbReference type="ARBA" id="ARBA00023024"/>
    </source>
</evidence>
<evidence type="ECO:0000256" key="12">
    <source>
        <dbReference type="RuleBase" id="RU000489"/>
    </source>
</evidence>
<evidence type="ECO:0000256" key="14">
    <source>
        <dbReference type="SAM" id="Phobius"/>
    </source>
</evidence>
<reference evidence="17" key="1">
    <citation type="submission" date="2018-10" db="EMBL/GenBank/DDBJ databases">
        <title>Transcriptome assembly of Aceria tosichella (Wheat curl mite) Type 2.</title>
        <authorList>
            <person name="Scully E.D."/>
            <person name="Geib S.M."/>
            <person name="Palmer N.A."/>
            <person name="Gupta A.K."/>
            <person name="Sarath G."/>
            <person name="Tatineni S."/>
        </authorList>
    </citation>
    <scope>NUCLEOTIDE SEQUENCE</scope>
    <source>
        <strain evidence="17">LincolnNE</strain>
    </source>
</reference>
<dbReference type="FunFam" id="3.10.50.10:FF:000004">
    <property type="entry name" value="Chitinase 5"/>
    <property type="match status" value="1"/>
</dbReference>
<evidence type="ECO:0000313" key="17">
    <source>
        <dbReference type="EMBL" id="MDE48134.1"/>
    </source>
</evidence>
<name>A0A6G1SCA5_9ACAR</name>
<dbReference type="InterPro" id="IPR002557">
    <property type="entry name" value="Chitin-bd_dom"/>
</dbReference>
<dbReference type="AlphaFoldDB" id="A0A6G1SCA5"/>
<evidence type="ECO:0000256" key="1">
    <source>
        <dbReference type="ARBA" id="ARBA00000822"/>
    </source>
</evidence>
<dbReference type="Gene3D" id="3.20.20.80">
    <property type="entry name" value="Glycosidases"/>
    <property type="match status" value="1"/>
</dbReference>
<evidence type="ECO:0000259" key="15">
    <source>
        <dbReference type="PROSITE" id="PS50940"/>
    </source>
</evidence>
<protein>
    <recommendedName>
        <fullName evidence="3">chitinase</fullName>
        <ecNumber evidence="3">3.2.1.14</ecNumber>
    </recommendedName>
</protein>
<dbReference type="InterPro" id="IPR011583">
    <property type="entry name" value="Chitinase_II/V-like_cat"/>
</dbReference>
<evidence type="ECO:0000256" key="13">
    <source>
        <dbReference type="SAM" id="MobiDB-lite"/>
    </source>
</evidence>
<keyword evidence="14" id="KW-1133">Transmembrane helix</keyword>
<keyword evidence="9" id="KW-0119">Carbohydrate metabolism</keyword>
<dbReference type="Pfam" id="PF01607">
    <property type="entry name" value="CBM_14"/>
    <property type="match status" value="1"/>
</dbReference>
<feature type="region of interest" description="Disordered" evidence="13">
    <location>
        <begin position="455"/>
        <end position="590"/>
    </location>
</feature>
<keyword evidence="6 12" id="KW-0378">Hydrolase</keyword>
<dbReference type="GO" id="GO:0006032">
    <property type="term" value="P:chitin catabolic process"/>
    <property type="evidence" value="ECO:0007669"/>
    <property type="project" value="UniProtKB-KW"/>
</dbReference>
<dbReference type="Pfam" id="PF00704">
    <property type="entry name" value="Glyco_hydro_18"/>
    <property type="match status" value="1"/>
</dbReference>
<evidence type="ECO:0000256" key="10">
    <source>
        <dbReference type="ARBA" id="ARBA00023295"/>
    </source>
</evidence>
<organism evidence="17">
    <name type="scientific">Aceria tosichella</name>
    <name type="common">wheat curl mite</name>
    <dbReference type="NCBI Taxonomy" id="561515"/>
    <lineage>
        <taxon>Eukaryota</taxon>
        <taxon>Metazoa</taxon>
        <taxon>Ecdysozoa</taxon>
        <taxon>Arthropoda</taxon>
        <taxon>Chelicerata</taxon>
        <taxon>Arachnida</taxon>
        <taxon>Acari</taxon>
        <taxon>Acariformes</taxon>
        <taxon>Trombidiformes</taxon>
        <taxon>Prostigmata</taxon>
        <taxon>Eupodina</taxon>
        <taxon>Eriophyoidea</taxon>
        <taxon>Eriophyidae</taxon>
        <taxon>Eriophyinae</taxon>
        <taxon>Aceriini</taxon>
        <taxon>Aceria</taxon>
    </lineage>
</organism>
<dbReference type="InterPro" id="IPR001579">
    <property type="entry name" value="Glyco_hydro_18_chit_AS"/>
</dbReference>
<dbReference type="InterPro" id="IPR029070">
    <property type="entry name" value="Chitinase_insertion_sf"/>
</dbReference>
<feature type="compositionally biased region" description="Polar residues" evidence="13">
    <location>
        <begin position="520"/>
        <end position="530"/>
    </location>
</feature>
<dbReference type="Gene3D" id="3.10.50.10">
    <property type="match status" value="1"/>
</dbReference>
<dbReference type="PROSITE" id="PS51910">
    <property type="entry name" value="GH18_2"/>
    <property type="match status" value="1"/>
</dbReference>
<feature type="region of interest" description="Disordered" evidence="13">
    <location>
        <begin position="198"/>
        <end position="220"/>
    </location>
</feature>
<evidence type="ECO:0000256" key="6">
    <source>
        <dbReference type="ARBA" id="ARBA00022801"/>
    </source>
</evidence>
<keyword evidence="4" id="KW-0147">Chitin-binding</keyword>
<dbReference type="GO" id="GO:0000272">
    <property type="term" value="P:polysaccharide catabolic process"/>
    <property type="evidence" value="ECO:0007669"/>
    <property type="project" value="UniProtKB-KW"/>
</dbReference>
<evidence type="ECO:0000256" key="5">
    <source>
        <dbReference type="ARBA" id="ARBA00022729"/>
    </source>
</evidence>
<dbReference type="InterPro" id="IPR036508">
    <property type="entry name" value="Chitin-bd_dom_sf"/>
</dbReference>
<feature type="domain" description="Chitin-binding type-2" evidence="15">
    <location>
        <begin position="574"/>
        <end position="625"/>
    </location>
</feature>
<dbReference type="InterPro" id="IPR050314">
    <property type="entry name" value="Glycosyl_Hydrlase_18"/>
</dbReference>